<accession>A0ABP0MX39</accession>
<evidence type="ECO:0000313" key="2">
    <source>
        <dbReference type="EMBL" id="CAK9056021.1"/>
    </source>
</evidence>
<evidence type="ECO:0000256" key="1">
    <source>
        <dbReference type="ARBA" id="ARBA00022737"/>
    </source>
</evidence>
<dbReference type="EMBL" id="CAXAMN010020335">
    <property type="protein sequence ID" value="CAK9056021.1"/>
    <property type="molecule type" value="Genomic_DNA"/>
</dbReference>
<dbReference type="PANTHER" id="PTHR47447">
    <property type="entry name" value="OS03G0856100 PROTEIN"/>
    <property type="match status" value="1"/>
</dbReference>
<comment type="caution">
    <text evidence="2">The sequence shown here is derived from an EMBL/GenBank/DDBJ whole genome shotgun (WGS) entry which is preliminary data.</text>
</comment>
<dbReference type="InterPro" id="IPR011990">
    <property type="entry name" value="TPR-like_helical_dom_sf"/>
</dbReference>
<name>A0ABP0MX39_9DINO</name>
<dbReference type="Proteomes" id="UP001642484">
    <property type="component" value="Unassembled WGS sequence"/>
</dbReference>
<evidence type="ECO:0000313" key="3">
    <source>
        <dbReference type="Proteomes" id="UP001642484"/>
    </source>
</evidence>
<sequence length="539" mass="59173">MALFVCENWIGFEPIVPAQARLTTGMTAREGAVYEQNIQLAALRRRAQWQEAIGILRAMRPASLVPDIVSHNTVAAAVFVAAPVRWARALQLGLERSAANLITFNTCISACEGSRRWCQALHLLQECSKRRWHPDVFSFSSTLHVLKGLWERSLSLAESMHAASVQQNLFTFNSALSSCEAACRWPRVVHMWNQIPHHGLACDWVSCGTLASACGAAKTWATALQALESLEAPNLMMFNAAMSAFTVATSCWELSADLMLHRMRAALLKPNVISLNSSISLGTSWRKALNLLSLHRAAQQRLDEVSCNTSLSCCQGTDIWRVALSLGGSMAREALTPTVVTFSGLATTSSQSGHWSFALLCLEAMDISEVRANVISQNNVLHACRRTDQWPQSLHAMARMREWTSPNEISYSTTLQSSALASRWRDAISLCSTAALSRLSGNEVVQNAMLAGGWRQALRRLHMMEQGECRPNLVSINSVLHECEAGASWCQSLRLLRVAISGELRPDVISYTSAATCCTLAQQSLAAVMLMEHMSRVDG</sequence>
<keyword evidence="1" id="KW-0677">Repeat</keyword>
<organism evidence="2 3">
    <name type="scientific">Durusdinium trenchii</name>
    <dbReference type="NCBI Taxonomy" id="1381693"/>
    <lineage>
        <taxon>Eukaryota</taxon>
        <taxon>Sar</taxon>
        <taxon>Alveolata</taxon>
        <taxon>Dinophyceae</taxon>
        <taxon>Suessiales</taxon>
        <taxon>Symbiodiniaceae</taxon>
        <taxon>Durusdinium</taxon>
    </lineage>
</organism>
<keyword evidence="3" id="KW-1185">Reference proteome</keyword>
<dbReference type="PANTHER" id="PTHR47447:SF17">
    <property type="entry name" value="OS12G0638900 PROTEIN"/>
    <property type="match status" value="1"/>
</dbReference>
<protein>
    <recommendedName>
        <fullName evidence="4">Pentatricopeptide repeat-containing protein, chloroplastic</fullName>
    </recommendedName>
</protein>
<dbReference type="Gene3D" id="1.25.40.10">
    <property type="entry name" value="Tetratricopeptide repeat domain"/>
    <property type="match status" value="4"/>
</dbReference>
<gene>
    <name evidence="2" type="ORF">CCMP2556_LOCUS27811</name>
</gene>
<proteinExistence type="predicted"/>
<reference evidence="2 3" key="1">
    <citation type="submission" date="2024-02" db="EMBL/GenBank/DDBJ databases">
        <authorList>
            <person name="Chen Y."/>
            <person name="Shah S."/>
            <person name="Dougan E. K."/>
            <person name="Thang M."/>
            <person name="Chan C."/>
        </authorList>
    </citation>
    <scope>NUCLEOTIDE SEQUENCE [LARGE SCALE GENOMIC DNA]</scope>
</reference>
<evidence type="ECO:0008006" key="4">
    <source>
        <dbReference type="Google" id="ProtNLM"/>
    </source>
</evidence>